<comment type="caution">
    <text evidence="2">The sequence shown here is derived from an EMBL/GenBank/DDBJ whole genome shotgun (WGS) entry which is preliminary data.</text>
</comment>
<evidence type="ECO:0000256" key="1">
    <source>
        <dbReference type="SAM" id="SignalP"/>
    </source>
</evidence>
<gene>
    <name evidence="2" type="ORF">Tdes44962_MAKER01062</name>
</gene>
<dbReference type="EMBL" id="RIBY02002533">
    <property type="protein sequence ID" value="KAH9810090.1"/>
    <property type="molecule type" value="Genomic_DNA"/>
</dbReference>
<dbReference type="AlphaFoldDB" id="A0A9W7SIH1"/>
<feature type="chain" id="PRO_5040736412" evidence="1">
    <location>
        <begin position="19"/>
        <end position="137"/>
    </location>
</feature>
<dbReference type="Proteomes" id="UP001138500">
    <property type="component" value="Unassembled WGS sequence"/>
</dbReference>
<organism evidence="2 3">
    <name type="scientific">Teratosphaeria destructans</name>
    <dbReference type="NCBI Taxonomy" id="418781"/>
    <lineage>
        <taxon>Eukaryota</taxon>
        <taxon>Fungi</taxon>
        <taxon>Dikarya</taxon>
        <taxon>Ascomycota</taxon>
        <taxon>Pezizomycotina</taxon>
        <taxon>Dothideomycetes</taxon>
        <taxon>Dothideomycetidae</taxon>
        <taxon>Mycosphaerellales</taxon>
        <taxon>Teratosphaeriaceae</taxon>
        <taxon>Teratosphaeria</taxon>
    </lineage>
</organism>
<protein>
    <submittedName>
        <fullName evidence="2">Uncharacterized protein</fullName>
    </submittedName>
</protein>
<evidence type="ECO:0000313" key="3">
    <source>
        <dbReference type="Proteomes" id="UP001138500"/>
    </source>
</evidence>
<proteinExistence type="predicted"/>
<evidence type="ECO:0000313" key="2">
    <source>
        <dbReference type="EMBL" id="KAH9810090.1"/>
    </source>
</evidence>
<reference evidence="2 3" key="2">
    <citation type="journal article" date="2021" name="Curr. Genet.">
        <title>Genetic response to nitrogen starvation in the aggressive Eucalyptus foliar pathogen Teratosphaeria destructans.</title>
        <authorList>
            <person name="Havenga M."/>
            <person name="Wingfield B.D."/>
            <person name="Wingfield M.J."/>
            <person name="Dreyer L.L."/>
            <person name="Roets F."/>
            <person name="Aylward J."/>
        </authorList>
    </citation>
    <scope>NUCLEOTIDE SEQUENCE [LARGE SCALE GENOMIC DNA]</scope>
    <source>
        <strain evidence="2">CMW44962</strain>
    </source>
</reference>
<name>A0A9W7SIH1_9PEZI</name>
<keyword evidence="1" id="KW-0732">Signal</keyword>
<feature type="signal peptide" evidence="1">
    <location>
        <begin position="1"/>
        <end position="18"/>
    </location>
</feature>
<accession>A0A9W7SIH1</accession>
<reference evidence="2 3" key="1">
    <citation type="journal article" date="2018" name="IMA Fungus">
        <title>IMA Genome-F 10: Nine draft genome sequences of Claviceps purpurea s.lat., including C. arundinis, C. humidiphila, and C. cf. spartinae, pseudomolecules for the pitch canker pathogen Fusarium circinatum, draft genome of Davidsoniella eucalypti, Grosmannia galeiformis, Quambalaria eucalypti, and Teratosphaeria destructans.</title>
        <authorList>
            <person name="Wingfield B.D."/>
            <person name="Liu M."/>
            <person name="Nguyen H.D."/>
            <person name="Lane F.A."/>
            <person name="Morgan S.W."/>
            <person name="De Vos L."/>
            <person name="Wilken P.M."/>
            <person name="Duong T.A."/>
            <person name="Aylward J."/>
            <person name="Coetzee M.P."/>
            <person name="Dadej K."/>
            <person name="De Beer Z.W."/>
            <person name="Findlay W."/>
            <person name="Havenga M."/>
            <person name="Kolarik M."/>
            <person name="Menzies J.G."/>
            <person name="Naidoo K."/>
            <person name="Pochopski O."/>
            <person name="Shoukouhi P."/>
            <person name="Santana Q.C."/>
            <person name="Seifert K.A."/>
            <person name="Soal N."/>
            <person name="Steenkamp E.T."/>
            <person name="Tatham C.T."/>
            <person name="van der Nest M.A."/>
            <person name="Wingfield M.J."/>
        </authorList>
    </citation>
    <scope>NUCLEOTIDE SEQUENCE [LARGE SCALE GENOMIC DNA]</scope>
    <source>
        <strain evidence="2">CMW44962</strain>
    </source>
</reference>
<keyword evidence="3" id="KW-1185">Reference proteome</keyword>
<sequence length="137" mass="15217">MHPLQILPLLLAPTTVLALLQSPKVDPGVQSCRAEQTATESAYYTVEIGVAYDAARCKNVGSALVQNFERTGHDPFKVTCHPRHSHKQTEMLFRVKENSAYLINPLLKAYFPEINDQDFTIVTRILHVPDCANGATV</sequence>